<feature type="compositionally biased region" description="Polar residues" evidence="1">
    <location>
        <begin position="11"/>
        <end position="33"/>
    </location>
</feature>
<protein>
    <submittedName>
        <fullName evidence="2">MATE efflux family protein</fullName>
    </submittedName>
</protein>
<organism evidence="2 3">
    <name type="scientific">Striga asiatica</name>
    <name type="common">Asiatic witchweed</name>
    <name type="synonym">Buchnera asiatica</name>
    <dbReference type="NCBI Taxonomy" id="4170"/>
    <lineage>
        <taxon>Eukaryota</taxon>
        <taxon>Viridiplantae</taxon>
        <taxon>Streptophyta</taxon>
        <taxon>Embryophyta</taxon>
        <taxon>Tracheophyta</taxon>
        <taxon>Spermatophyta</taxon>
        <taxon>Magnoliopsida</taxon>
        <taxon>eudicotyledons</taxon>
        <taxon>Gunneridae</taxon>
        <taxon>Pentapetalae</taxon>
        <taxon>asterids</taxon>
        <taxon>lamiids</taxon>
        <taxon>Lamiales</taxon>
        <taxon>Orobanchaceae</taxon>
        <taxon>Buchnereae</taxon>
        <taxon>Striga</taxon>
    </lineage>
</organism>
<feature type="region of interest" description="Disordered" evidence="1">
    <location>
        <begin position="1"/>
        <end position="82"/>
    </location>
</feature>
<evidence type="ECO:0000313" key="2">
    <source>
        <dbReference type="EMBL" id="GER48843.1"/>
    </source>
</evidence>
<dbReference type="EMBL" id="BKCP01008316">
    <property type="protein sequence ID" value="GER48843.1"/>
    <property type="molecule type" value="Genomic_DNA"/>
</dbReference>
<keyword evidence="3" id="KW-1185">Reference proteome</keyword>
<name>A0A5A7QU35_STRAF</name>
<evidence type="ECO:0000313" key="3">
    <source>
        <dbReference type="Proteomes" id="UP000325081"/>
    </source>
</evidence>
<proteinExistence type="predicted"/>
<evidence type="ECO:0000256" key="1">
    <source>
        <dbReference type="SAM" id="MobiDB-lite"/>
    </source>
</evidence>
<dbReference type="Proteomes" id="UP000325081">
    <property type="component" value="Unassembled WGS sequence"/>
</dbReference>
<comment type="caution">
    <text evidence="2">The sequence shown here is derived from an EMBL/GenBank/DDBJ whole genome shotgun (WGS) entry which is preliminary data.</text>
</comment>
<reference evidence="3" key="1">
    <citation type="journal article" date="2019" name="Curr. Biol.">
        <title>Genome Sequence of Striga asiatica Provides Insight into the Evolution of Plant Parasitism.</title>
        <authorList>
            <person name="Yoshida S."/>
            <person name="Kim S."/>
            <person name="Wafula E.K."/>
            <person name="Tanskanen J."/>
            <person name="Kim Y.M."/>
            <person name="Honaas L."/>
            <person name="Yang Z."/>
            <person name="Spallek T."/>
            <person name="Conn C.E."/>
            <person name="Ichihashi Y."/>
            <person name="Cheong K."/>
            <person name="Cui S."/>
            <person name="Der J.P."/>
            <person name="Gundlach H."/>
            <person name="Jiao Y."/>
            <person name="Hori C."/>
            <person name="Ishida J.K."/>
            <person name="Kasahara H."/>
            <person name="Kiba T."/>
            <person name="Kim M.S."/>
            <person name="Koo N."/>
            <person name="Laohavisit A."/>
            <person name="Lee Y.H."/>
            <person name="Lumba S."/>
            <person name="McCourt P."/>
            <person name="Mortimer J.C."/>
            <person name="Mutuku J.M."/>
            <person name="Nomura T."/>
            <person name="Sasaki-Sekimoto Y."/>
            <person name="Seto Y."/>
            <person name="Wang Y."/>
            <person name="Wakatake T."/>
            <person name="Sakakibara H."/>
            <person name="Demura T."/>
            <person name="Yamaguchi S."/>
            <person name="Yoneyama K."/>
            <person name="Manabe R.I."/>
            <person name="Nelson D.C."/>
            <person name="Schulman A.H."/>
            <person name="Timko M.P."/>
            <person name="dePamphilis C.W."/>
            <person name="Choi D."/>
            <person name="Shirasu K."/>
        </authorList>
    </citation>
    <scope>NUCLEOTIDE SEQUENCE [LARGE SCALE GENOMIC DNA]</scope>
    <source>
        <strain evidence="3">cv. UVA1</strain>
    </source>
</reference>
<gene>
    <name evidence="2" type="ORF">STAS_26041</name>
</gene>
<accession>A0A5A7QU35</accession>
<feature type="compositionally biased region" description="Polar residues" evidence="1">
    <location>
        <begin position="66"/>
        <end position="79"/>
    </location>
</feature>
<feature type="compositionally biased region" description="Basic and acidic residues" evidence="1">
    <location>
        <begin position="45"/>
        <end position="56"/>
    </location>
</feature>
<sequence length="167" mass="18234">MSPFLSGEPTFEQQRPFSFSAPSKPSVSFSANNPDCEISAGDFSEVGRRNQREAPGHRRRCGLSPIATSNPVRSAPTRQETQRRCVCSRREFTHPASAVPARDSSFTAGLRPQQPSLHVSGAVVISSWRPSFFLPASSSGPLVQYRWEISSSGSRLSSPLPTQAEEQ</sequence>
<dbReference type="AlphaFoldDB" id="A0A5A7QU35"/>